<keyword evidence="4" id="KW-1185">Reference proteome</keyword>
<dbReference type="PANTHER" id="PTHR36595">
    <property type="entry name" value="TRANSMEMBRANE PROTEIN"/>
    <property type="match status" value="1"/>
</dbReference>
<organism evidence="3 4">
    <name type="scientific">Cinchona calisaya</name>
    <dbReference type="NCBI Taxonomy" id="153742"/>
    <lineage>
        <taxon>Eukaryota</taxon>
        <taxon>Viridiplantae</taxon>
        <taxon>Streptophyta</taxon>
        <taxon>Embryophyta</taxon>
        <taxon>Tracheophyta</taxon>
        <taxon>Spermatophyta</taxon>
        <taxon>Magnoliopsida</taxon>
        <taxon>eudicotyledons</taxon>
        <taxon>Gunneridae</taxon>
        <taxon>Pentapetalae</taxon>
        <taxon>asterids</taxon>
        <taxon>lamiids</taxon>
        <taxon>Gentianales</taxon>
        <taxon>Rubiaceae</taxon>
        <taxon>Cinchonoideae</taxon>
        <taxon>Cinchoneae</taxon>
        <taxon>Cinchona</taxon>
    </lineage>
</organism>
<evidence type="ECO:0000313" key="3">
    <source>
        <dbReference type="EMBL" id="KAL3524189.1"/>
    </source>
</evidence>
<dbReference type="Proteomes" id="UP001630127">
    <property type="component" value="Unassembled WGS sequence"/>
</dbReference>
<dbReference type="EMBL" id="JBJUIK010000007">
    <property type="protein sequence ID" value="KAL3524189.1"/>
    <property type="molecule type" value="Genomic_DNA"/>
</dbReference>
<feature type="region of interest" description="Disordered" evidence="1">
    <location>
        <begin position="77"/>
        <end position="107"/>
    </location>
</feature>
<reference evidence="3 4" key="1">
    <citation type="submission" date="2024-11" db="EMBL/GenBank/DDBJ databases">
        <title>A near-complete genome assembly of Cinchona calisaya.</title>
        <authorList>
            <person name="Lian D.C."/>
            <person name="Zhao X.W."/>
            <person name="Wei L."/>
        </authorList>
    </citation>
    <scope>NUCLEOTIDE SEQUENCE [LARGE SCALE GENOMIC DNA]</scope>
    <source>
        <tissue evidence="3">Nenye</tissue>
    </source>
</reference>
<name>A0ABD2ZXL3_9GENT</name>
<keyword evidence="2" id="KW-1133">Transmembrane helix</keyword>
<evidence type="ECO:0000256" key="1">
    <source>
        <dbReference type="SAM" id="MobiDB-lite"/>
    </source>
</evidence>
<evidence type="ECO:0000313" key="4">
    <source>
        <dbReference type="Proteomes" id="UP001630127"/>
    </source>
</evidence>
<proteinExistence type="predicted"/>
<feature type="compositionally biased region" description="Acidic residues" evidence="1">
    <location>
        <begin position="92"/>
        <end position="107"/>
    </location>
</feature>
<feature type="transmembrane region" description="Helical" evidence="2">
    <location>
        <begin position="12"/>
        <end position="34"/>
    </location>
</feature>
<protein>
    <submittedName>
        <fullName evidence="3">Uncharacterized protein</fullName>
    </submittedName>
</protein>
<keyword evidence="2" id="KW-0472">Membrane</keyword>
<evidence type="ECO:0000256" key="2">
    <source>
        <dbReference type="SAM" id="Phobius"/>
    </source>
</evidence>
<keyword evidence="2" id="KW-0812">Transmembrane</keyword>
<dbReference type="AlphaFoldDB" id="A0ABD2ZXL3"/>
<dbReference type="PANTHER" id="PTHR36595:SF1">
    <property type="entry name" value="TRANSMEMBRANE PROTEIN"/>
    <property type="match status" value="1"/>
</dbReference>
<gene>
    <name evidence="3" type="ORF">ACH5RR_017023</name>
</gene>
<sequence>MLSSTFDLITLAAASTNSLVAFCFCNLIIVILLVSSSKPISDVDEESVIVENRIKSYTTCKSYTKMNEVSKDVKEAAINNVEESPDHHHHEEEEEEEESQDCCEEANDDELRRRVEEFIEKVNRGWKAEKLRMYASARTVEEER</sequence>
<comment type="caution">
    <text evidence="3">The sequence shown here is derived from an EMBL/GenBank/DDBJ whole genome shotgun (WGS) entry which is preliminary data.</text>
</comment>
<accession>A0ABD2ZXL3</accession>